<dbReference type="EMBL" id="JAFLQZ010000006">
    <property type="protein sequence ID" value="MBO0358549.1"/>
    <property type="molecule type" value="Genomic_DNA"/>
</dbReference>
<dbReference type="PANTHER" id="PTHR43304:SF1">
    <property type="entry name" value="PAC DOMAIN-CONTAINING PROTEIN"/>
    <property type="match status" value="1"/>
</dbReference>
<dbReference type="GO" id="GO:0004673">
    <property type="term" value="F:protein histidine kinase activity"/>
    <property type="evidence" value="ECO:0007669"/>
    <property type="project" value="UniProtKB-EC"/>
</dbReference>
<dbReference type="FunFam" id="3.30.450.20:FF:000099">
    <property type="entry name" value="Sensory box sensor histidine kinase"/>
    <property type="match status" value="1"/>
</dbReference>
<dbReference type="InterPro" id="IPR013655">
    <property type="entry name" value="PAS_fold_3"/>
</dbReference>
<dbReference type="InterPro" id="IPR035965">
    <property type="entry name" value="PAS-like_dom_sf"/>
</dbReference>
<gene>
    <name evidence="8" type="ORF">J0X19_11385</name>
</gene>
<dbReference type="NCBIfam" id="TIGR00229">
    <property type="entry name" value="sensory_box"/>
    <property type="match status" value="1"/>
</dbReference>
<dbReference type="AlphaFoldDB" id="A0A939EWM6"/>
<comment type="caution">
    <text evidence="8">The sequence shown here is derived from an EMBL/GenBank/DDBJ whole genome shotgun (WGS) entry which is preliminary data.</text>
</comment>
<keyword evidence="9" id="KW-1185">Reference proteome</keyword>
<dbReference type="CDD" id="cd00130">
    <property type="entry name" value="PAS"/>
    <property type="match status" value="1"/>
</dbReference>
<dbReference type="RefSeq" id="WP_206984480.1">
    <property type="nucleotide sequence ID" value="NZ_JAFLQZ010000006.1"/>
</dbReference>
<dbReference type="SUPFAM" id="SSF55785">
    <property type="entry name" value="PYP-like sensor domain (PAS domain)"/>
    <property type="match status" value="2"/>
</dbReference>
<evidence type="ECO:0000256" key="1">
    <source>
        <dbReference type="ARBA" id="ARBA00000085"/>
    </source>
</evidence>
<dbReference type="InterPro" id="IPR000014">
    <property type="entry name" value="PAS"/>
</dbReference>
<name>A0A939EWM6_9BACT</name>
<dbReference type="InterPro" id="IPR001610">
    <property type="entry name" value="PAC"/>
</dbReference>
<dbReference type="Proteomes" id="UP000664144">
    <property type="component" value="Unassembled WGS sequence"/>
</dbReference>
<evidence type="ECO:0000259" key="7">
    <source>
        <dbReference type="PROSITE" id="PS50113"/>
    </source>
</evidence>
<dbReference type="InterPro" id="IPR000700">
    <property type="entry name" value="PAS-assoc_C"/>
</dbReference>
<keyword evidence="5" id="KW-0418">Kinase</keyword>
<dbReference type="SMART" id="SM00091">
    <property type="entry name" value="PAS"/>
    <property type="match status" value="2"/>
</dbReference>
<protein>
    <recommendedName>
        <fullName evidence="2">histidine kinase</fullName>
        <ecNumber evidence="2">2.7.13.3</ecNumber>
    </recommendedName>
</protein>
<evidence type="ECO:0000259" key="6">
    <source>
        <dbReference type="PROSITE" id="PS50112"/>
    </source>
</evidence>
<dbReference type="Gene3D" id="2.10.70.100">
    <property type="match status" value="1"/>
</dbReference>
<keyword evidence="3" id="KW-0597">Phosphoprotein</keyword>
<feature type="domain" description="PAC" evidence="7">
    <location>
        <begin position="212"/>
        <end position="264"/>
    </location>
</feature>
<evidence type="ECO:0000256" key="5">
    <source>
        <dbReference type="ARBA" id="ARBA00022777"/>
    </source>
</evidence>
<evidence type="ECO:0000313" key="8">
    <source>
        <dbReference type="EMBL" id="MBO0358549.1"/>
    </source>
</evidence>
<feature type="domain" description="PAS" evidence="6">
    <location>
        <begin position="7"/>
        <end position="78"/>
    </location>
</feature>
<dbReference type="PROSITE" id="PS50112">
    <property type="entry name" value="PAS"/>
    <property type="match status" value="2"/>
</dbReference>
<organism evidence="8 9">
    <name type="scientific">Hymenobacter telluris</name>
    <dbReference type="NCBI Taxonomy" id="2816474"/>
    <lineage>
        <taxon>Bacteria</taxon>
        <taxon>Pseudomonadati</taxon>
        <taxon>Bacteroidota</taxon>
        <taxon>Cytophagia</taxon>
        <taxon>Cytophagales</taxon>
        <taxon>Hymenobacteraceae</taxon>
        <taxon>Hymenobacter</taxon>
    </lineage>
</organism>
<evidence type="ECO:0000256" key="3">
    <source>
        <dbReference type="ARBA" id="ARBA00022553"/>
    </source>
</evidence>
<evidence type="ECO:0000256" key="2">
    <source>
        <dbReference type="ARBA" id="ARBA00012438"/>
    </source>
</evidence>
<reference evidence="8" key="1">
    <citation type="submission" date="2021-03" db="EMBL/GenBank/DDBJ databases">
        <authorList>
            <person name="Kim M.K."/>
        </authorList>
    </citation>
    <scope>NUCLEOTIDE SEQUENCE</scope>
    <source>
        <strain evidence="8">BT186</strain>
    </source>
</reference>
<comment type="catalytic activity">
    <reaction evidence="1">
        <text>ATP + protein L-histidine = ADP + protein N-phospho-L-histidine.</text>
        <dbReference type="EC" id="2.7.13.3"/>
    </reaction>
</comment>
<evidence type="ECO:0000256" key="4">
    <source>
        <dbReference type="ARBA" id="ARBA00022679"/>
    </source>
</evidence>
<dbReference type="Pfam" id="PF08447">
    <property type="entry name" value="PAS_3"/>
    <property type="match status" value="2"/>
</dbReference>
<proteinExistence type="predicted"/>
<dbReference type="PANTHER" id="PTHR43304">
    <property type="entry name" value="PHYTOCHROME-LIKE PROTEIN CPH1"/>
    <property type="match status" value="1"/>
</dbReference>
<sequence>MPTADAKFERLQTAVDAAGTGTWDFNPLTGELIWSDRCKEIFGFALDQDVSYDQFLEGLHPDDRAFTHAAVEQALRPSGSGTYAIDYRTRWQDPATPPRWTHATGRAFFDAARTQAQRFIGTITDITEQKANQDLLRQRETELATLANSIAQLAWIADKTGAITWYNQRWYDYTGTTAAQMLGDGWQQVQHPEYVHGVTERLRQAFATGTAWEDTFPLRGKDGLYRWFLSRAVPVYGEQGQVVRWFGTNTDVTEMRQLQEQLTQAYEDLEVKVTFRTLQLEHEVQQLRAQMAPGLSTATIPSKES</sequence>
<dbReference type="EC" id="2.7.13.3" evidence="2"/>
<accession>A0A939EWM6</accession>
<keyword evidence="4" id="KW-0808">Transferase</keyword>
<dbReference type="PROSITE" id="PS50113">
    <property type="entry name" value="PAC"/>
    <property type="match status" value="1"/>
</dbReference>
<feature type="domain" description="PAS" evidence="6">
    <location>
        <begin position="139"/>
        <end position="209"/>
    </location>
</feature>
<dbReference type="Gene3D" id="3.30.450.20">
    <property type="entry name" value="PAS domain"/>
    <property type="match status" value="2"/>
</dbReference>
<evidence type="ECO:0000313" key="9">
    <source>
        <dbReference type="Proteomes" id="UP000664144"/>
    </source>
</evidence>
<dbReference type="SMART" id="SM00086">
    <property type="entry name" value="PAC"/>
    <property type="match status" value="2"/>
</dbReference>
<dbReference type="InterPro" id="IPR052162">
    <property type="entry name" value="Sensor_kinase/Photoreceptor"/>
</dbReference>